<evidence type="ECO:0000313" key="2">
    <source>
        <dbReference type="WBParaSite" id="PS1159_v2.g7823.t1"/>
    </source>
</evidence>
<name>A0AC35GR50_9BILA</name>
<sequence length="270" mass="31451">MAPNFKELQVELEEEIQGVNRYNPNNIEKLELCISLMVKENVYNKDILLTVLKLYQLNPAKYNEPVVMSVLLKTMMVFPRNDYALAKYLIDANRINSPELRKVTDIGALLESCNFGTFWRIMRGDYKADDKIKQPQVYPAVIEPVVGFEDAVRNFACQVINVTFQTIDKDELLRLLGNITEPQMLGYAKAYKWEPKADGTLFIQNHEDTIKSRNIEEKLRFEQCLAIPISCHFCITIHELPKMKIHTMKKKSNIYKIKSKKVRYNLKNCH</sequence>
<dbReference type="WBParaSite" id="PS1159_v2.g7823.t1">
    <property type="protein sequence ID" value="PS1159_v2.g7823.t1"/>
    <property type="gene ID" value="PS1159_v2.g7823"/>
</dbReference>
<proteinExistence type="predicted"/>
<reference evidence="2" key="1">
    <citation type="submission" date="2022-11" db="UniProtKB">
        <authorList>
            <consortium name="WormBaseParasite"/>
        </authorList>
    </citation>
    <scope>IDENTIFICATION</scope>
</reference>
<dbReference type="Proteomes" id="UP000887580">
    <property type="component" value="Unplaced"/>
</dbReference>
<accession>A0AC35GR50</accession>
<organism evidence="1 2">
    <name type="scientific">Panagrolaimus sp. PS1159</name>
    <dbReference type="NCBI Taxonomy" id="55785"/>
    <lineage>
        <taxon>Eukaryota</taxon>
        <taxon>Metazoa</taxon>
        <taxon>Ecdysozoa</taxon>
        <taxon>Nematoda</taxon>
        <taxon>Chromadorea</taxon>
        <taxon>Rhabditida</taxon>
        <taxon>Tylenchina</taxon>
        <taxon>Panagrolaimomorpha</taxon>
        <taxon>Panagrolaimoidea</taxon>
        <taxon>Panagrolaimidae</taxon>
        <taxon>Panagrolaimus</taxon>
    </lineage>
</organism>
<protein>
    <submittedName>
        <fullName evidence="2">Eukaryotic translation initiation factor 3 subunit K</fullName>
    </submittedName>
</protein>
<evidence type="ECO:0000313" key="1">
    <source>
        <dbReference type="Proteomes" id="UP000887580"/>
    </source>
</evidence>